<dbReference type="Pfam" id="PF01575">
    <property type="entry name" value="MaoC_dehydratas"/>
    <property type="match status" value="1"/>
</dbReference>
<accession>A0ABU6EXM4</accession>
<dbReference type="InterPro" id="IPR029069">
    <property type="entry name" value="HotDog_dom_sf"/>
</dbReference>
<evidence type="ECO:0000256" key="2">
    <source>
        <dbReference type="SAM" id="MobiDB-lite"/>
    </source>
</evidence>
<dbReference type="InterPro" id="IPR052342">
    <property type="entry name" value="MCH/BMMD"/>
</dbReference>
<dbReference type="InterPro" id="IPR002539">
    <property type="entry name" value="MaoC-like_dom"/>
</dbReference>
<protein>
    <submittedName>
        <fullName evidence="4">MaoC family dehydratase</fullName>
    </submittedName>
</protein>
<dbReference type="PANTHER" id="PTHR43664">
    <property type="entry name" value="MONOAMINE OXIDASE-RELATED"/>
    <property type="match status" value="1"/>
</dbReference>
<dbReference type="CDD" id="cd03451">
    <property type="entry name" value="FkbR2"/>
    <property type="match status" value="1"/>
</dbReference>
<name>A0ABU6EXM4_9ACTN</name>
<sequence>MTQIRTDTVMHTEPHTLPTEPRTESRTEPSTEITQRGLYFEELEPGVRYAHRPGRTLGEADNTFFTTLTMNPQSLHLDEHAAADTEFGQRLVNSLLTLSTVVGLSVGQLTQGTTVANLGFEQVTFPAPVFHGDTLYAETEVIAKRASASRPDDGVVTFEHRGRNQRGELVAVVRRVALMRRDPANSAAEDGR</sequence>
<comment type="similarity">
    <text evidence="1">Belongs to the enoyl-CoA hydratase/isomerase family.</text>
</comment>
<comment type="caution">
    <text evidence="4">The sequence shown here is derived from an EMBL/GenBank/DDBJ whole genome shotgun (WGS) entry which is preliminary data.</text>
</comment>
<evidence type="ECO:0000259" key="3">
    <source>
        <dbReference type="Pfam" id="PF01575"/>
    </source>
</evidence>
<feature type="domain" description="MaoC-like" evidence="3">
    <location>
        <begin position="45"/>
        <end position="157"/>
    </location>
</feature>
<dbReference type="SUPFAM" id="SSF54637">
    <property type="entry name" value="Thioesterase/thiol ester dehydrase-isomerase"/>
    <property type="match status" value="1"/>
</dbReference>
<feature type="region of interest" description="Disordered" evidence="2">
    <location>
        <begin position="1"/>
        <end position="31"/>
    </location>
</feature>
<keyword evidence="5" id="KW-1185">Reference proteome</keyword>
<organism evidence="4 5">
    <name type="scientific">Streptomyces endophyticus</name>
    <dbReference type="NCBI Taxonomy" id="714166"/>
    <lineage>
        <taxon>Bacteria</taxon>
        <taxon>Bacillati</taxon>
        <taxon>Actinomycetota</taxon>
        <taxon>Actinomycetes</taxon>
        <taxon>Kitasatosporales</taxon>
        <taxon>Streptomycetaceae</taxon>
        <taxon>Streptomyces</taxon>
    </lineage>
</organism>
<dbReference type="RefSeq" id="WP_326014148.1">
    <property type="nucleotide sequence ID" value="NZ_JAOZYC010000010.1"/>
</dbReference>
<dbReference type="PANTHER" id="PTHR43664:SF1">
    <property type="entry name" value="BETA-METHYLMALYL-COA DEHYDRATASE"/>
    <property type="match status" value="1"/>
</dbReference>
<gene>
    <name evidence="4" type="ORF">OKJ99_03145</name>
</gene>
<dbReference type="EMBL" id="JAOZYC010000010">
    <property type="protein sequence ID" value="MEB8336516.1"/>
    <property type="molecule type" value="Genomic_DNA"/>
</dbReference>
<evidence type="ECO:0000313" key="4">
    <source>
        <dbReference type="EMBL" id="MEB8336516.1"/>
    </source>
</evidence>
<dbReference type="Gene3D" id="3.10.129.10">
    <property type="entry name" value="Hotdog Thioesterase"/>
    <property type="match status" value="1"/>
</dbReference>
<evidence type="ECO:0000256" key="1">
    <source>
        <dbReference type="ARBA" id="ARBA00005254"/>
    </source>
</evidence>
<dbReference type="Proteomes" id="UP001354931">
    <property type="component" value="Unassembled WGS sequence"/>
</dbReference>
<proteinExistence type="inferred from homology"/>
<evidence type="ECO:0000313" key="5">
    <source>
        <dbReference type="Proteomes" id="UP001354931"/>
    </source>
</evidence>
<reference evidence="4 5" key="1">
    <citation type="submission" date="2022-10" db="EMBL/GenBank/DDBJ databases">
        <authorList>
            <person name="Xie J."/>
            <person name="Shen N."/>
        </authorList>
    </citation>
    <scope>NUCLEOTIDE SEQUENCE [LARGE SCALE GENOMIC DNA]</scope>
    <source>
        <strain evidence="4 5">YIM65594</strain>
    </source>
</reference>